<reference evidence="1 2" key="1">
    <citation type="submission" date="2016-08" db="EMBL/GenBank/DDBJ databases">
        <title>Genome sequencing of Vibrio scophthalmi strain FP3289, an isolated from Paralichthys olivaceus.</title>
        <authorList>
            <person name="Han H.-J."/>
        </authorList>
    </citation>
    <scope>NUCLEOTIDE SEQUENCE [LARGE SCALE GENOMIC DNA]</scope>
    <source>
        <strain evidence="1 2">FP3289</strain>
    </source>
</reference>
<protein>
    <recommendedName>
        <fullName evidence="3">Glycosyl transferase family 1 domain-containing protein</fullName>
    </recommendedName>
</protein>
<dbReference type="AlphaFoldDB" id="A0A1E3WJJ3"/>
<proteinExistence type="predicted"/>
<dbReference type="RefSeq" id="WP_069445874.1">
    <property type="nucleotide sequence ID" value="NZ_MDCJ01000002.1"/>
</dbReference>
<organism evidence="1 2">
    <name type="scientific">Vibrio scophthalmi</name>
    <dbReference type="NCBI Taxonomy" id="45658"/>
    <lineage>
        <taxon>Bacteria</taxon>
        <taxon>Pseudomonadati</taxon>
        <taxon>Pseudomonadota</taxon>
        <taxon>Gammaproteobacteria</taxon>
        <taxon>Vibrionales</taxon>
        <taxon>Vibrionaceae</taxon>
        <taxon>Vibrio</taxon>
    </lineage>
</organism>
<gene>
    <name evidence="1" type="ORF">VSF3289_00184</name>
</gene>
<evidence type="ECO:0000313" key="2">
    <source>
        <dbReference type="Proteomes" id="UP000095131"/>
    </source>
</evidence>
<dbReference type="OrthoDB" id="9809622at2"/>
<dbReference type="EMBL" id="MDCJ01000002">
    <property type="protein sequence ID" value="ODS09946.1"/>
    <property type="molecule type" value="Genomic_DNA"/>
</dbReference>
<accession>A0A1E3WJJ3</accession>
<dbReference type="Proteomes" id="UP000095131">
    <property type="component" value="Unassembled WGS sequence"/>
</dbReference>
<name>A0A1E3WJJ3_9VIBR</name>
<evidence type="ECO:0008006" key="3">
    <source>
        <dbReference type="Google" id="ProtNLM"/>
    </source>
</evidence>
<evidence type="ECO:0000313" key="1">
    <source>
        <dbReference type="EMBL" id="ODS09946.1"/>
    </source>
</evidence>
<sequence length="379" mass="43818">MKKFFKSILFNLQKSLVEFFLFFSIKPVKKNDKMLVGEETASILYQLSSVINADSINLQDNRFYKYNYTYKTGKMPMIFDIIYRSYLLSRVVTTYHSVTYIGSHGLLLHSNDGRDWEFDFLRKRNVKIVCVFTGTDIRSYKKMKELPALQGMDTVATYHPYVLNIDFDAREQHLKKLSLASDRYADLIFNYPVEQVSYMKSNVCYFPYMIPDELFSELPSKWSDDSKLVVLHSPSSPIPKGTQLVRAAVKKLQQNGYKFEYVELNGVSHEKVIEELKRAHIVLNEFYAFVPGVFGLEAMAANSVLLTSADRNIEPMLPEGANEAWIVTPYWDVYGRLKLALDTPFDELMNQASIGHKWALKHGSFNNAKAYFSEKYQSL</sequence>
<comment type="caution">
    <text evidence="1">The sequence shown here is derived from an EMBL/GenBank/DDBJ whole genome shotgun (WGS) entry which is preliminary data.</text>
</comment>